<keyword evidence="7" id="KW-1185">Reference proteome</keyword>
<dbReference type="SUPFAM" id="SSF103190">
    <property type="entry name" value="Sensory domain-like"/>
    <property type="match status" value="1"/>
</dbReference>
<keyword evidence="4" id="KW-0812">Transmembrane</keyword>
<evidence type="ECO:0000256" key="1">
    <source>
        <dbReference type="ARBA" id="ARBA00023224"/>
    </source>
</evidence>
<evidence type="ECO:0000313" key="7">
    <source>
        <dbReference type="Proteomes" id="UP000324781"/>
    </source>
</evidence>
<dbReference type="PANTHER" id="PTHR32089:SF112">
    <property type="entry name" value="LYSOZYME-LIKE PROTEIN-RELATED"/>
    <property type="match status" value="1"/>
</dbReference>
<evidence type="ECO:0000313" key="6">
    <source>
        <dbReference type="EMBL" id="SHI68333.1"/>
    </source>
</evidence>
<dbReference type="OrthoDB" id="9816519at2"/>
<keyword evidence="1 2" id="KW-0807">Transducer</keyword>
<dbReference type="RefSeq" id="WP_149677955.1">
    <property type="nucleotide sequence ID" value="NZ_FQZP01000006.1"/>
</dbReference>
<dbReference type="SUPFAM" id="SSF58104">
    <property type="entry name" value="Methyl-accepting chemotaxis protein (MCP) signaling domain"/>
    <property type="match status" value="1"/>
</dbReference>
<feature type="coiled-coil region" evidence="3">
    <location>
        <begin position="53"/>
        <end position="80"/>
    </location>
</feature>
<gene>
    <name evidence="6" type="ORF">SAMN05444373_100692</name>
</gene>
<protein>
    <submittedName>
        <fullName evidence="6">Methyl-accepting chemotaxis sensory transducer with Cache sensor</fullName>
    </submittedName>
</protein>
<dbReference type="Gene3D" id="1.10.287.950">
    <property type="entry name" value="Methyl-accepting chemotaxis protein"/>
    <property type="match status" value="1"/>
</dbReference>
<feature type="domain" description="Methyl-accepting transducer" evidence="5">
    <location>
        <begin position="91"/>
        <end position="327"/>
    </location>
</feature>
<name>A0A1M6D5F6_9FIRM</name>
<organism evidence="6 7">
    <name type="scientific">Thermoclostridium caenicola</name>
    <dbReference type="NCBI Taxonomy" id="659425"/>
    <lineage>
        <taxon>Bacteria</taxon>
        <taxon>Bacillati</taxon>
        <taxon>Bacillota</taxon>
        <taxon>Clostridia</taxon>
        <taxon>Eubacteriales</taxon>
        <taxon>Oscillospiraceae</taxon>
        <taxon>Thermoclostridium</taxon>
    </lineage>
</organism>
<dbReference type="SMART" id="SM00283">
    <property type="entry name" value="MA"/>
    <property type="match status" value="1"/>
</dbReference>
<keyword evidence="4" id="KW-1133">Transmembrane helix</keyword>
<evidence type="ECO:0000256" key="4">
    <source>
        <dbReference type="SAM" id="Phobius"/>
    </source>
</evidence>
<sequence length="506" mass="56106">MRTKSLWIVTAYCILGAVMILLPFPGKLFNVLLFLPVGFAAGLILPKTGYQGDAKKDQTIEELKGELARLKLELHVTSNRIWAVSEQLQINLEENNGFAQQVYAQTEEMAHLNARVNGKIHETVAEVRNMIGQLEESRNLTHELESIGVSSESILESSKSEILEIAGTIREIEATFKTTDEYMDKLTDASQDIVKILETVSHIAQQTRLLSLNAKIESARAGENGRGFAVVAEEVQKLAMESEKSVKEIKHLITALSEEIEGVYKAVGEIGFKIDKGVRRAMYVEKELGRIHESFHGLLDMAKKVILLSEAEARSANDVIGKVIEVESLVGEAAASVDSVKQSVFRQTQSIMEVAEMGSRLNDASKGLLELQDNSGLESLISESPEHTAKIQETFRLLRELAALPQIRRMDRESHREELSKFIQSYDFIEAAWSNDMKGRFICSIPEAGIANAKIRDWFQKSIQGEEFCSKIYISAITKRPCLTLSVPITGEDGSIAGVLGADLKL</sequence>
<proteinExistence type="predicted"/>
<dbReference type="CDD" id="cd18773">
    <property type="entry name" value="PDC1_HK_sensor"/>
    <property type="match status" value="1"/>
</dbReference>
<dbReference type="InterPro" id="IPR029151">
    <property type="entry name" value="Sensor-like_sf"/>
</dbReference>
<reference evidence="6 7" key="1">
    <citation type="submission" date="2016-11" db="EMBL/GenBank/DDBJ databases">
        <authorList>
            <person name="Varghese N."/>
            <person name="Submissions S."/>
        </authorList>
    </citation>
    <scope>NUCLEOTIDE SEQUENCE [LARGE SCALE GENOMIC DNA]</scope>
    <source>
        <strain evidence="6 7">DSM 19027</strain>
    </source>
</reference>
<dbReference type="InterPro" id="IPR004089">
    <property type="entry name" value="MCPsignal_dom"/>
</dbReference>
<accession>A0A1M6D5F6</accession>
<dbReference type="GO" id="GO:0007165">
    <property type="term" value="P:signal transduction"/>
    <property type="evidence" value="ECO:0007669"/>
    <property type="project" value="UniProtKB-KW"/>
</dbReference>
<keyword evidence="4" id="KW-0472">Membrane</keyword>
<evidence type="ECO:0000256" key="3">
    <source>
        <dbReference type="SAM" id="Coils"/>
    </source>
</evidence>
<evidence type="ECO:0000256" key="2">
    <source>
        <dbReference type="PROSITE-ProRule" id="PRU00284"/>
    </source>
</evidence>
<dbReference type="Proteomes" id="UP000324781">
    <property type="component" value="Unassembled WGS sequence"/>
</dbReference>
<keyword evidence="3" id="KW-0175">Coiled coil</keyword>
<dbReference type="Pfam" id="PF00015">
    <property type="entry name" value="MCPsignal"/>
    <property type="match status" value="1"/>
</dbReference>
<evidence type="ECO:0000259" key="5">
    <source>
        <dbReference type="PROSITE" id="PS50111"/>
    </source>
</evidence>
<dbReference type="PROSITE" id="PS50111">
    <property type="entry name" value="CHEMOTAXIS_TRANSDUC_2"/>
    <property type="match status" value="1"/>
</dbReference>
<dbReference type="PANTHER" id="PTHR32089">
    <property type="entry name" value="METHYL-ACCEPTING CHEMOTAXIS PROTEIN MCPB"/>
    <property type="match status" value="1"/>
</dbReference>
<dbReference type="EMBL" id="FQZP01000006">
    <property type="protein sequence ID" value="SHI68333.1"/>
    <property type="molecule type" value="Genomic_DNA"/>
</dbReference>
<feature type="transmembrane region" description="Helical" evidence="4">
    <location>
        <begin position="5"/>
        <end position="22"/>
    </location>
</feature>
<dbReference type="AlphaFoldDB" id="A0A1M6D5F6"/>
<dbReference type="Gene3D" id="3.30.450.20">
    <property type="entry name" value="PAS domain"/>
    <property type="match status" value="1"/>
</dbReference>
<dbReference type="GO" id="GO:0016020">
    <property type="term" value="C:membrane"/>
    <property type="evidence" value="ECO:0007669"/>
    <property type="project" value="InterPro"/>
</dbReference>